<dbReference type="EMBL" id="GG738912">
    <property type="protein sequence ID" value="EFC38011.1"/>
    <property type="molecule type" value="Genomic_DNA"/>
</dbReference>
<organism evidence="3">
    <name type="scientific">Naegleria gruberi</name>
    <name type="common">Amoeba</name>
    <dbReference type="NCBI Taxonomy" id="5762"/>
    <lineage>
        <taxon>Eukaryota</taxon>
        <taxon>Discoba</taxon>
        <taxon>Heterolobosea</taxon>
        <taxon>Tetramitia</taxon>
        <taxon>Eutetramitia</taxon>
        <taxon>Vahlkampfiidae</taxon>
        <taxon>Naegleria</taxon>
    </lineage>
</organism>
<proteinExistence type="predicted"/>
<name>D2VYT0_NAEGR</name>
<dbReference type="AlphaFoldDB" id="D2VYT0"/>
<dbReference type="InParanoid" id="D2VYT0"/>
<feature type="region of interest" description="Disordered" evidence="1">
    <location>
        <begin position="1"/>
        <end position="26"/>
    </location>
</feature>
<evidence type="ECO:0000313" key="2">
    <source>
        <dbReference type="EMBL" id="EFC38011.1"/>
    </source>
</evidence>
<evidence type="ECO:0000256" key="1">
    <source>
        <dbReference type="SAM" id="MobiDB-lite"/>
    </source>
</evidence>
<dbReference type="RefSeq" id="XP_002670755.1">
    <property type="nucleotide sequence ID" value="XM_002670709.1"/>
</dbReference>
<gene>
    <name evidence="2" type="ORF">NAEGRDRAFT_74229</name>
</gene>
<feature type="region of interest" description="Disordered" evidence="1">
    <location>
        <begin position="321"/>
        <end position="344"/>
    </location>
</feature>
<accession>D2VYT0</accession>
<dbReference type="GeneID" id="8857900"/>
<sequence length="344" mass="39980">MSDTENWETFRLLPPQTPSSPSSGLSSITSEILEELILKIKQAKDNKSDVDSEGLEIKHKIDEYFQKENRNFLDPNENAGIINLKLSDVTFTRKAFEISITNFAKYKAIYAFAFFDIRKKITTMSKLVEKNKTINGNKKKSILSDIFVTEKCRFFKKDDRSGKFRILLCFAHKKDVENPERLDWFISESAFEVKDQTGKRSNESEADNDSAPKRSREIQEHEPLQLIPTMENMLMLQPIIPIHQSIIESSEELATTPRQLFSSPLSPPPPLTENLTEIVTQLKQEMQTLKQELEKIQQERQEEKTQIENLRLQIEEMKNSATTQIKNPETTHDHDFNFDEEPFY</sequence>
<keyword evidence="3" id="KW-1185">Reference proteome</keyword>
<reference evidence="2 3" key="1">
    <citation type="journal article" date="2010" name="Cell">
        <title>The genome of Naegleria gruberi illuminates early eukaryotic versatility.</title>
        <authorList>
            <person name="Fritz-Laylin L.K."/>
            <person name="Prochnik S.E."/>
            <person name="Ginger M.L."/>
            <person name="Dacks J.B."/>
            <person name="Carpenter M.L."/>
            <person name="Field M.C."/>
            <person name="Kuo A."/>
            <person name="Paredez A."/>
            <person name="Chapman J."/>
            <person name="Pham J."/>
            <person name="Shu S."/>
            <person name="Neupane R."/>
            <person name="Cipriano M."/>
            <person name="Mancuso J."/>
            <person name="Tu H."/>
            <person name="Salamov A."/>
            <person name="Lindquist E."/>
            <person name="Shapiro H."/>
            <person name="Lucas S."/>
            <person name="Grigoriev I.V."/>
            <person name="Cande W.Z."/>
            <person name="Fulton C."/>
            <person name="Rokhsar D.S."/>
            <person name="Dawson S.C."/>
        </authorList>
    </citation>
    <scope>NUCLEOTIDE SEQUENCE [LARGE SCALE GENOMIC DNA]</scope>
    <source>
        <strain evidence="2 3">NEG-M</strain>
    </source>
</reference>
<feature type="region of interest" description="Disordered" evidence="1">
    <location>
        <begin position="196"/>
        <end position="225"/>
    </location>
</feature>
<dbReference type="Gene3D" id="1.20.5.1700">
    <property type="match status" value="1"/>
</dbReference>
<feature type="compositionally biased region" description="Basic and acidic residues" evidence="1">
    <location>
        <begin position="210"/>
        <end position="223"/>
    </location>
</feature>
<dbReference type="VEuPathDB" id="AmoebaDB:NAEGRDRAFT_74229"/>
<evidence type="ECO:0000313" key="3">
    <source>
        <dbReference type="Proteomes" id="UP000006671"/>
    </source>
</evidence>
<protein>
    <submittedName>
        <fullName evidence="2">Predicted protein</fullName>
    </submittedName>
</protein>
<dbReference type="KEGG" id="ngr:NAEGRDRAFT_74229"/>
<dbReference type="Proteomes" id="UP000006671">
    <property type="component" value="Unassembled WGS sequence"/>
</dbReference>